<evidence type="ECO:0000259" key="1">
    <source>
        <dbReference type="PROSITE" id="PS01179"/>
    </source>
</evidence>
<sequence length="95" mass="10626">MSREHCISACFPSAPGSSSRFHGDGVRYKAKLIGIDHVTSAEGEKMCWDSMMKLKGFEAAFRKQGRHKQRVWLKICSGGVRILDERTGVRVTLSI</sequence>
<dbReference type="PANTHER" id="PTHR47695">
    <property type="entry name" value="PID DOMAIN-CONTAINING PROTEIN"/>
    <property type="match status" value="1"/>
</dbReference>
<dbReference type="SUPFAM" id="SSF50729">
    <property type="entry name" value="PH domain-like"/>
    <property type="match status" value="1"/>
</dbReference>
<dbReference type="Ensembl" id="ENSPMGT00000026964.1">
    <property type="protein sequence ID" value="ENSPMGP00000025319.1"/>
    <property type="gene ID" value="ENSPMGG00000020439.1"/>
</dbReference>
<dbReference type="InterPro" id="IPR048559">
    <property type="entry name" value="DAB1/2_SBM"/>
</dbReference>
<evidence type="ECO:0000313" key="3">
    <source>
        <dbReference type="Proteomes" id="UP000261520"/>
    </source>
</evidence>
<dbReference type="GO" id="GO:0005737">
    <property type="term" value="C:cytoplasm"/>
    <property type="evidence" value="ECO:0007669"/>
    <property type="project" value="TreeGrafter"/>
</dbReference>
<reference evidence="2" key="2">
    <citation type="submission" date="2025-09" db="UniProtKB">
        <authorList>
            <consortium name="Ensembl"/>
        </authorList>
    </citation>
    <scope>IDENTIFICATION</scope>
</reference>
<dbReference type="PANTHER" id="PTHR47695:SF3">
    <property type="entry name" value="PID DOMAIN-CONTAINING PROTEIN"/>
    <property type="match status" value="1"/>
</dbReference>
<protein>
    <recommendedName>
        <fullName evidence="1">PID domain-containing protein</fullName>
    </recommendedName>
</protein>
<dbReference type="Gene3D" id="2.30.29.30">
    <property type="entry name" value="Pleckstrin-homology domain (PH domain)/Phosphotyrosine-binding domain (PTB)"/>
    <property type="match status" value="1"/>
</dbReference>
<proteinExistence type="predicted"/>
<evidence type="ECO:0000313" key="2">
    <source>
        <dbReference type="Ensembl" id="ENSPMGP00000025319.1"/>
    </source>
</evidence>
<dbReference type="STRING" id="409849.ENSPMGP00000025319"/>
<dbReference type="PROSITE" id="PS01179">
    <property type="entry name" value="PID"/>
    <property type="match status" value="1"/>
</dbReference>
<dbReference type="Pfam" id="PF21792">
    <property type="entry name" value="DAB2_SBM"/>
    <property type="match status" value="1"/>
</dbReference>
<dbReference type="AlphaFoldDB" id="A0A3B4B9X7"/>
<dbReference type="Proteomes" id="UP000261520">
    <property type="component" value="Unplaced"/>
</dbReference>
<accession>A0A3B4B9X7</accession>
<organism evidence="2 3">
    <name type="scientific">Periophthalmus magnuspinnatus</name>
    <dbReference type="NCBI Taxonomy" id="409849"/>
    <lineage>
        <taxon>Eukaryota</taxon>
        <taxon>Metazoa</taxon>
        <taxon>Chordata</taxon>
        <taxon>Craniata</taxon>
        <taxon>Vertebrata</taxon>
        <taxon>Euteleostomi</taxon>
        <taxon>Actinopterygii</taxon>
        <taxon>Neopterygii</taxon>
        <taxon>Teleostei</taxon>
        <taxon>Neoteleostei</taxon>
        <taxon>Acanthomorphata</taxon>
        <taxon>Gobiaria</taxon>
        <taxon>Gobiiformes</taxon>
        <taxon>Gobioidei</taxon>
        <taxon>Gobiidae</taxon>
        <taxon>Oxudercinae</taxon>
        <taxon>Periophthalmus</taxon>
    </lineage>
</organism>
<keyword evidence="3" id="KW-1185">Reference proteome</keyword>
<reference evidence="2" key="1">
    <citation type="submission" date="2025-08" db="UniProtKB">
        <authorList>
            <consortium name="Ensembl"/>
        </authorList>
    </citation>
    <scope>IDENTIFICATION</scope>
</reference>
<dbReference type="InterPro" id="IPR011993">
    <property type="entry name" value="PH-like_dom_sf"/>
</dbReference>
<dbReference type="InterPro" id="IPR006020">
    <property type="entry name" value="PTB/PI_dom"/>
</dbReference>
<name>A0A3B4B9X7_9GOBI</name>
<feature type="domain" description="PID" evidence="1">
    <location>
        <begin position="23"/>
        <end position="87"/>
    </location>
</feature>